<dbReference type="Pfam" id="PF13302">
    <property type="entry name" value="Acetyltransf_3"/>
    <property type="match status" value="1"/>
</dbReference>
<evidence type="ECO:0000256" key="3">
    <source>
        <dbReference type="ARBA" id="ARBA00038502"/>
    </source>
</evidence>
<comment type="similarity">
    <text evidence="3">Belongs to the acetyltransferase family. RimJ subfamily.</text>
</comment>
<evidence type="ECO:0000259" key="4">
    <source>
        <dbReference type="PROSITE" id="PS51186"/>
    </source>
</evidence>
<dbReference type="Gene3D" id="3.40.630.30">
    <property type="match status" value="1"/>
</dbReference>
<keyword evidence="1 5" id="KW-0808">Transferase</keyword>
<feature type="domain" description="N-acetyltransferase" evidence="4">
    <location>
        <begin position="5"/>
        <end position="164"/>
    </location>
</feature>
<evidence type="ECO:0000313" key="5">
    <source>
        <dbReference type="EMBL" id="ORO99499.1"/>
    </source>
</evidence>
<evidence type="ECO:0000256" key="1">
    <source>
        <dbReference type="ARBA" id="ARBA00022679"/>
    </source>
</evidence>
<comment type="caution">
    <text evidence="5">The sequence shown here is derived from an EMBL/GenBank/DDBJ whole genome shotgun (WGS) entry which is preliminary data.</text>
</comment>
<keyword evidence="2" id="KW-0012">Acyltransferase</keyword>
<name>A0A1X1KJG1_STRMT</name>
<evidence type="ECO:0000313" key="6">
    <source>
        <dbReference type="Proteomes" id="UP000193517"/>
    </source>
</evidence>
<proteinExistence type="inferred from homology"/>
<dbReference type="InterPro" id="IPR016181">
    <property type="entry name" value="Acyl_CoA_acyltransferase"/>
</dbReference>
<dbReference type="Proteomes" id="UP000193517">
    <property type="component" value="Unassembled WGS sequence"/>
</dbReference>
<dbReference type="InterPro" id="IPR051531">
    <property type="entry name" value="N-acetyltransferase"/>
</dbReference>
<protein>
    <submittedName>
        <fullName evidence="5">GNAT family N-acetyltransferase</fullName>
    </submittedName>
</protein>
<dbReference type="GO" id="GO:0005737">
    <property type="term" value="C:cytoplasm"/>
    <property type="evidence" value="ECO:0007669"/>
    <property type="project" value="TreeGrafter"/>
</dbReference>
<evidence type="ECO:0000256" key="2">
    <source>
        <dbReference type="ARBA" id="ARBA00023315"/>
    </source>
</evidence>
<dbReference type="RefSeq" id="WP_084890987.1">
    <property type="nucleotide sequence ID" value="NZ_NCVK01000058.1"/>
</dbReference>
<dbReference type="EMBL" id="NCVK01000058">
    <property type="protein sequence ID" value="ORO99499.1"/>
    <property type="molecule type" value="Genomic_DNA"/>
</dbReference>
<dbReference type="PANTHER" id="PTHR43792">
    <property type="entry name" value="GNAT FAMILY, PUTATIVE (AFU_ORTHOLOGUE AFUA_3G00765)-RELATED-RELATED"/>
    <property type="match status" value="1"/>
</dbReference>
<accession>A0A1X1KJG1</accession>
<organism evidence="5 6">
    <name type="scientific">Streptococcus mitis</name>
    <dbReference type="NCBI Taxonomy" id="28037"/>
    <lineage>
        <taxon>Bacteria</taxon>
        <taxon>Bacillati</taxon>
        <taxon>Bacillota</taxon>
        <taxon>Bacilli</taxon>
        <taxon>Lactobacillales</taxon>
        <taxon>Streptococcaceae</taxon>
        <taxon>Streptococcus</taxon>
        <taxon>Streptococcus mitis group</taxon>
    </lineage>
</organism>
<dbReference type="PANTHER" id="PTHR43792:SF8">
    <property type="entry name" value="[RIBOSOMAL PROTEIN US5]-ALANINE N-ACETYLTRANSFERASE"/>
    <property type="match status" value="1"/>
</dbReference>
<dbReference type="SUPFAM" id="SSF55729">
    <property type="entry name" value="Acyl-CoA N-acyltransferases (Nat)"/>
    <property type="match status" value="1"/>
</dbReference>
<dbReference type="PROSITE" id="PS51186">
    <property type="entry name" value="GNAT"/>
    <property type="match status" value="1"/>
</dbReference>
<dbReference type="AlphaFoldDB" id="A0A1X1KJG1"/>
<dbReference type="OrthoDB" id="9801656at2"/>
<gene>
    <name evidence="5" type="ORF">B7695_08140</name>
</gene>
<dbReference type="GO" id="GO:0008999">
    <property type="term" value="F:protein-N-terminal-alanine acetyltransferase activity"/>
    <property type="evidence" value="ECO:0007669"/>
    <property type="project" value="TreeGrafter"/>
</dbReference>
<sequence length="170" mass="19831">MISLELLSEENSLDVYFFEKENQEYFERNLPPRPANYFDLESFKEITRELLREQENHDVYMHLIRDAQGIMVGRINLSVLENNRKTAELGYRIGENVRNLGYASEAVKLVLEKVFTTYGFNRIIAGTATGNLPSQRVLLKNGFTFSRVIENDLQIHNKWIHTAVFEITRS</sequence>
<reference evidence="5 6" key="1">
    <citation type="journal article" date="2016" name="Eur. J. Clin. Microbiol. Infect. Dis.">
        <title>Whole genome sequencing as a tool for phylogenetic analysis of clinical strains of Mitis group streptococci.</title>
        <authorList>
            <person name="Rasmussen L.H."/>
            <person name="Dargis R."/>
            <person name="Hojholt K."/>
            <person name="Christensen J.J."/>
            <person name="Skovgaard O."/>
            <person name="Justesen U.S."/>
            <person name="Rosenvinge F.S."/>
            <person name="Moser C."/>
            <person name="Lukjancenko O."/>
            <person name="Rasmussen S."/>
            <person name="Nielsen X.C."/>
        </authorList>
    </citation>
    <scope>NUCLEOTIDE SEQUENCE [LARGE SCALE GENOMIC DNA]</scope>
    <source>
        <strain evidence="5 6">OD_317805_11</strain>
    </source>
</reference>
<dbReference type="InterPro" id="IPR000182">
    <property type="entry name" value="GNAT_dom"/>
</dbReference>